<dbReference type="InterPro" id="IPR016162">
    <property type="entry name" value="Ald_DH_N"/>
</dbReference>
<feature type="active site" evidence="3">
    <location>
        <position position="288"/>
    </location>
</feature>
<dbReference type="PROSITE" id="PS00687">
    <property type="entry name" value="ALDEHYDE_DEHYDR_GLU"/>
    <property type="match status" value="1"/>
</dbReference>
<evidence type="ECO:0000256" key="3">
    <source>
        <dbReference type="PROSITE-ProRule" id="PRU10007"/>
    </source>
</evidence>
<dbReference type="AlphaFoldDB" id="A0A4S4LEZ2"/>
<dbReference type="GO" id="GO:0004030">
    <property type="term" value="F:aldehyde dehydrogenase [NAD(P)+] activity"/>
    <property type="evidence" value="ECO:0007669"/>
    <property type="project" value="UniProtKB-ARBA"/>
</dbReference>
<dbReference type="OrthoDB" id="310895at2759"/>
<dbReference type="FunFam" id="3.40.309.10:FF:000001">
    <property type="entry name" value="Mitochondrial aldehyde dehydrogenase 2"/>
    <property type="match status" value="1"/>
</dbReference>
<accession>A0A4S4LEZ2</accession>
<dbReference type="FunFam" id="3.40.605.10:FF:000026">
    <property type="entry name" value="Aldehyde dehydrogenase, putative"/>
    <property type="match status" value="1"/>
</dbReference>
<comment type="similarity">
    <text evidence="1 4">Belongs to the aldehyde dehydrogenase family.</text>
</comment>
<dbReference type="InterPro" id="IPR029510">
    <property type="entry name" value="Ald_DH_CS_GLU"/>
</dbReference>
<keyword evidence="2 4" id="KW-0560">Oxidoreductase</keyword>
<dbReference type="PANTHER" id="PTHR11699">
    <property type="entry name" value="ALDEHYDE DEHYDROGENASE-RELATED"/>
    <property type="match status" value="1"/>
</dbReference>
<keyword evidence="7" id="KW-1185">Reference proteome</keyword>
<gene>
    <name evidence="6" type="ORF">EW146_g8603</name>
</gene>
<name>A0A4S4LEZ2_9AGAM</name>
<feature type="domain" description="Aldehyde dehydrogenase" evidence="5">
    <location>
        <begin position="59"/>
        <end position="474"/>
    </location>
</feature>
<dbReference type="GO" id="GO:0019413">
    <property type="term" value="P:acetate biosynthetic process"/>
    <property type="evidence" value="ECO:0007669"/>
    <property type="project" value="UniProtKB-ARBA"/>
</dbReference>
<dbReference type="FunFam" id="3.40.605.10:FF:000001">
    <property type="entry name" value="Aldehyde dehydrogenase 1"/>
    <property type="match status" value="1"/>
</dbReference>
<dbReference type="EMBL" id="SGPL01000612">
    <property type="protein sequence ID" value="THH09718.1"/>
    <property type="molecule type" value="Genomic_DNA"/>
</dbReference>
<dbReference type="Gene3D" id="3.40.309.10">
    <property type="entry name" value="Aldehyde Dehydrogenase, Chain A, domain 2"/>
    <property type="match status" value="2"/>
</dbReference>
<dbReference type="PROSITE" id="PS00070">
    <property type="entry name" value="ALDEHYDE_DEHYDR_CYS"/>
    <property type="match status" value="1"/>
</dbReference>
<proteinExistence type="inferred from homology"/>
<dbReference type="InterPro" id="IPR016161">
    <property type="entry name" value="Ald_DH/histidinol_DH"/>
</dbReference>
<evidence type="ECO:0000256" key="1">
    <source>
        <dbReference type="ARBA" id="ARBA00009986"/>
    </source>
</evidence>
<protein>
    <recommendedName>
        <fullName evidence="5">Aldehyde dehydrogenase domain-containing protein</fullName>
    </recommendedName>
</protein>
<dbReference type="Pfam" id="PF00171">
    <property type="entry name" value="Aldedh"/>
    <property type="match status" value="2"/>
</dbReference>
<dbReference type="InterPro" id="IPR016160">
    <property type="entry name" value="Ald_DH_CS_CYS"/>
</dbReference>
<dbReference type="Gene3D" id="3.40.605.10">
    <property type="entry name" value="Aldehyde Dehydrogenase, Chain A, domain 1"/>
    <property type="match status" value="2"/>
</dbReference>
<evidence type="ECO:0000256" key="2">
    <source>
        <dbReference type="ARBA" id="ARBA00023002"/>
    </source>
</evidence>
<comment type="caution">
    <text evidence="6">The sequence shown here is derived from an EMBL/GenBank/DDBJ whole genome shotgun (WGS) entry which is preliminary data.</text>
</comment>
<dbReference type="SUPFAM" id="SSF53720">
    <property type="entry name" value="ALDH-like"/>
    <property type="match status" value="1"/>
</dbReference>
<dbReference type="InterPro" id="IPR016163">
    <property type="entry name" value="Ald_DH_C"/>
</dbReference>
<evidence type="ECO:0000259" key="5">
    <source>
        <dbReference type="Pfam" id="PF00171"/>
    </source>
</evidence>
<reference evidence="6 7" key="1">
    <citation type="submission" date="2019-02" db="EMBL/GenBank/DDBJ databases">
        <title>Genome sequencing of the rare red list fungi Bondarzewia mesenterica.</title>
        <authorList>
            <person name="Buettner E."/>
            <person name="Kellner H."/>
        </authorList>
    </citation>
    <scope>NUCLEOTIDE SEQUENCE [LARGE SCALE GENOMIC DNA]</scope>
    <source>
        <strain evidence="6 7">DSM 108281</strain>
    </source>
</reference>
<dbReference type="Proteomes" id="UP000310158">
    <property type="component" value="Unassembled WGS sequence"/>
</dbReference>
<feature type="domain" description="Aldehyde dehydrogenase" evidence="5">
    <location>
        <begin position="495"/>
        <end position="534"/>
    </location>
</feature>
<organism evidence="6 7">
    <name type="scientific">Bondarzewia mesenterica</name>
    <dbReference type="NCBI Taxonomy" id="1095465"/>
    <lineage>
        <taxon>Eukaryota</taxon>
        <taxon>Fungi</taxon>
        <taxon>Dikarya</taxon>
        <taxon>Basidiomycota</taxon>
        <taxon>Agaricomycotina</taxon>
        <taxon>Agaricomycetes</taxon>
        <taxon>Russulales</taxon>
        <taxon>Bondarzewiaceae</taxon>
        <taxon>Bondarzewia</taxon>
    </lineage>
</organism>
<dbReference type="InterPro" id="IPR015590">
    <property type="entry name" value="Aldehyde_DH_dom"/>
</dbReference>
<sequence length="542" mass="59084">MTTFSHNFDTPVYKAKIAFPTGVFIDGKFSEGSNKTTIECVCIILFSFVYHAHSPPDPSVINPTNGKVITSVAEATVADVDRAVEAAQRAFDTTWGLHASGSRRAALLNKLGDLMVQNYDELAAIEALDNGKTFGWAKAADLSLGVETIKYYAGWADKIQGKVIETTENKLAYTRHEPIGVVGQIIAWNFPLMLMCWKLGPALATGNTIILKPSEFTPLTALRMASLINEAGFPPGVVNILVGYGTTVGQALSSHMKIEKIAFTGSTLVGRKIMEAAAKSNLKDTTLELGGKSPNVIFNDADMDLAVSWSSHGIFWNHGQACCAGSRIYVQSGVYDEFLKRFTEKAQSLKLGDPFAVDSYQGPQVSQGQYDRIMSYIDSGKAEGATVHLGGERHGEEGFWIKPTIFTNTKPDMRIVQEEIFGPVGVIIKFEDEDDVVRQANDSVYGLAAAVFTQDITRALKVAHRLKAGTTWVRFSLFVNTDGLADFVHVRDDFQVNCANQLHAQIPFGGYKASGIGRELGEYALQHYTAIKAVHVNLGHTI</sequence>
<evidence type="ECO:0000313" key="7">
    <source>
        <dbReference type="Proteomes" id="UP000310158"/>
    </source>
</evidence>
<evidence type="ECO:0000313" key="6">
    <source>
        <dbReference type="EMBL" id="THH09718.1"/>
    </source>
</evidence>
<evidence type="ECO:0000256" key="4">
    <source>
        <dbReference type="RuleBase" id="RU003345"/>
    </source>
</evidence>